<accession>A0A1Z4EHZ4</accession>
<reference evidence="2" key="1">
    <citation type="submission" date="2017-06" db="EMBL/GenBank/DDBJ databases">
        <title>Complete Genome Sequence of Mycobacterium shigaense.</title>
        <authorList>
            <person name="Fukano H."/>
            <person name="Yoshida M."/>
            <person name="Kazumi Y."/>
            <person name="Ogura Y."/>
            <person name="Mitarai S."/>
            <person name="Hayashi T."/>
            <person name="Hoshino Y."/>
        </authorList>
    </citation>
    <scope>NUCLEOTIDE SEQUENCE [LARGE SCALE GENOMIC DNA]</scope>
    <source>
        <strain evidence="2">UN-152</strain>
    </source>
</reference>
<gene>
    <name evidence="1" type="ORF">MSG_02449</name>
</gene>
<name>A0A1Z4EHZ4_9MYCO</name>
<dbReference type="KEGG" id="mshg:MSG_02449"/>
<evidence type="ECO:0000313" key="1">
    <source>
        <dbReference type="EMBL" id="BAX92593.1"/>
    </source>
</evidence>
<keyword evidence="2" id="KW-1185">Reference proteome</keyword>
<organism evidence="1 2">
    <name type="scientific">Mycobacterium shigaense</name>
    <dbReference type="NCBI Taxonomy" id="722731"/>
    <lineage>
        <taxon>Bacteria</taxon>
        <taxon>Bacillati</taxon>
        <taxon>Actinomycetota</taxon>
        <taxon>Actinomycetes</taxon>
        <taxon>Mycobacteriales</taxon>
        <taxon>Mycobacteriaceae</taxon>
        <taxon>Mycobacterium</taxon>
        <taxon>Mycobacterium simiae complex</taxon>
    </lineage>
</organism>
<dbReference type="AlphaFoldDB" id="A0A1Z4EHZ4"/>
<proteinExistence type="predicted"/>
<dbReference type="EMBL" id="AP018164">
    <property type="protein sequence ID" value="BAX92593.1"/>
    <property type="molecule type" value="Genomic_DNA"/>
</dbReference>
<evidence type="ECO:0000313" key="2">
    <source>
        <dbReference type="Proteomes" id="UP000217736"/>
    </source>
</evidence>
<dbReference type="SUPFAM" id="SSF51679">
    <property type="entry name" value="Bacterial luciferase-like"/>
    <property type="match status" value="1"/>
</dbReference>
<dbReference type="Gene3D" id="3.20.20.30">
    <property type="entry name" value="Luciferase-like domain"/>
    <property type="match status" value="1"/>
</dbReference>
<protein>
    <submittedName>
        <fullName evidence="1">LLM class F420-dependent oxidoreductase</fullName>
    </submittedName>
</protein>
<dbReference type="GO" id="GO:0016705">
    <property type="term" value="F:oxidoreductase activity, acting on paired donors, with incorporation or reduction of molecular oxygen"/>
    <property type="evidence" value="ECO:0007669"/>
    <property type="project" value="InterPro"/>
</dbReference>
<sequence length="71" mass="7709">MECRIFTDPSNGAGYDDLLQSARLAVEFGCAGFFLSDHYVPFAGDGRPGPTDVWTTFAGLARETRAFGSDR</sequence>
<dbReference type="InterPro" id="IPR036661">
    <property type="entry name" value="Luciferase-like_sf"/>
</dbReference>
<dbReference type="Proteomes" id="UP000217736">
    <property type="component" value="Chromosome"/>
</dbReference>